<gene>
    <name evidence="3" type="ORF">SAMN05444165_2238</name>
</gene>
<evidence type="ECO:0000256" key="1">
    <source>
        <dbReference type="SAM" id="MobiDB-lite"/>
    </source>
</evidence>
<evidence type="ECO:0000259" key="2">
    <source>
        <dbReference type="SMART" id="SM00834"/>
    </source>
</evidence>
<name>A0A1N6IK19_9BURK</name>
<dbReference type="InterPro" id="IPR013429">
    <property type="entry name" value="Regulatory_FmdB_Zinc_ribbon"/>
</dbReference>
<organism evidence="3 4">
    <name type="scientific">Paraburkholderia phenazinium</name>
    <dbReference type="NCBI Taxonomy" id="60549"/>
    <lineage>
        <taxon>Bacteria</taxon>
        <taxon>Pseudomonadati</taxon>
        <taxon>Pseudomonadota</taxon>
        <taxon>Betaproteobacteria</taxon>
        <taxon>Burkholderiales</taxon>
        <taxon>Burkholderiaceae</taxon>
        <taxon>Paraburkholderia</taxon>
    </lineage>
</organism>
<proteinExistence type="predicted"/>
<dbReference type="Proteomes" id="UP000185151">
    <property type="component" value="Unassembled WGS sequence"/>
</dbReference>
<reference evidence="3 4" key="1">
    <citation type="submission" date="2016-11" db="EMBL/GenBank/DDBJ databases">
        <authorList>
            <person name="Jaros S."/>
            <person name="Januszkiewicz K."/>
            <person name="Wedrychowicz H."/>
        </authorList>
    </citation>
    <scope>NUCLEOTIDE SEQUENCE [LARGE SCALE GENOMIC DNA]</scope>
    <source>
        <strain evidence="3 4">GAS95</strain>
    </source>
</reference>
<dbReference type="EMBL" id="FSRU01000001">
    <property type="protein sequence ID" value="SIO32380.1"/>
    <property type="molecule type" value="Genomic_DNA"/>
</dbReference>
<dbReference type="SMART" id="SM00834">
    <property type="entry name" value="CxxC_CXXC_SSSS"/>
    <property type="match status" value="1"/>
</dbReference>
<feature type="domain" description="Putative regulatory protein FmdB zinc ribbon" evidence="2">
    <location>
        <begin position="1"/>
        <end position="41"/>
    </location>
</feature>
<dbReference type="AlphaFoldDB" id="A0A1N6IK19"/>
<accession>A0A1N6IK19</accession>
<dbReference type="NCBIfam" id="TIGR02605">
    <property type="entry name" value="CxxC_CxxC_SSSS"/>
    <property type="match status" value="1"/>
</dbReference>
<evidence type="ECO:0000313" key="4">
    <source>
        <dbReference type="Proteomes" id="UP000185151"/>
    </source>
</evidence>
<dbReference type="Pfam" id="PF09723">
    <property type="entry name" value="Zn_ribbon_8"/>
    <property type="match status" value="1"/>
</dbReference>
<protein>
    <submittedName>
        <fullName evidence="3">Putative regulatory protein, FmdB family</fullName>
    </submittedName>
</protein>
<feature type="region of interest" description="Disordered" evidence="1">
    <location>
        <begin position="54"/>
        <end position="109"/>
    </location>
</feature>
<dbReference type="RefSeq" id="WP_074295718.1">
    <property type="nucleotide sequence ID" value="NZ_FSRU01000001.1"/>
</dbReference>
<dbReference type="OrthoDB" id="9813321at2"/>
<keyword evidence="4" id="KW-1185">Reference proteome</keyword>
<evidence type="ECO:0000313" key="3">
    <source>
        <dbReference type="EMBL" id="SIO32380.1"/>
    </source>
</evidence>
<sequence length="109" mass="11594">MPTYDYRCDHCGPFAALRRVADRDTVCTCPTCGSEAPRTLSLPALSLMQATTRTAHQVNERAAHAPQRSGQYQHRHGPGCGCGAKATSGSTTAGGLKTNPAGRPWMISH</sequence>